<feature type="transmembrane region" description="Helical" evidence="1">
    <location>
        <begin position="22"/>
        <end position="41"/>
    </location>
</feature>
<accession>A0A934SU76</accession>
<evidence type="ECO:0000256" key="1">
    <source>
        <dbReference type="SAM" id="Phobius"/>
    </source>
</evidence>
<dbReference type="AlphaFoldDB" id="A0A934SU76"/>
<dbReference type="EMBL" id="JAEPBG010000008">
    <property type="protein sequence ID" value="MBK4736665.1"/>
    <property type="molecule type" value="Genomic_DNA"/>
</dbReference>
<protein>
    <submittedName>
        <fullName evidence="2">Uncharacterized protein</fullName>
    </submittedName>
</protein>
<dbReference type="Proteomes" id="UP000622890">
    <property type="component" value="Unassembled WGS sequence"/>
</dbReference>
<evidence type="ECO:0000313" key="2">
    <source>
        <dbReference type="EMBL" id="MBK4736665.1"/>
    </source>
</evidence>
<proteinExistence type="predicted"/>
<reference evidence="2" key="1">
    <citation type="submission" date="2021-01" db="EMBL/GenBank/DDBJ databases">
        <title>Genome sequence of strain Noviherbaspirillum sp. DKR-6.</title>
        <authorList>
            <person name="Chaudhary D.K."/>
        </authorList>
    </citation>
    <scope>NUCLEOTIDE SEQUENCE</scope>
    <source>
        <strain evidence="2">DKR-6</strain>
    </source>
</reference>
<dbReference type="PROSITE" id="PS51257">
    <property type="entry name" value="PROKAR_LIPOPROTEIN"/>
    <property type="match status" value="1"/>
</dbReference>
<keyword evidence="1" id="KW-0472">Membrane</keyword>
<keyword evidence="3" id="KW-1185">Reference proteome</keyword>
<name>A0A934SU76_9BURK</name>
<comment type="caution">
    <text evidence="2">The sequence shown here is derived from an EMBL/GenBank/DDBJ whole genome shotgun (WGS) entry which is preliminary data.</text>
</comment>
<gene>
    <name evidence="2" type="ORF">JJB74_18725</name>
</gene>
<evidence type="ECO:0000313" key="3">
    <source>
        <dbReference type="Proteomes" id="UP000622890"/>
    </source>
</evidence>
<sequence length="78" mass="8467">MNTSTKYSEFHITNREVESRKFYSLVGILLACVAILLALGAEPVKVFRSNDAAISNVATNSPYQAQVADKAMSVAKSE</sequence>
<organism evidence="2 3">
    <name type="scientific">Noviherbaspirillum pedocola</name>
    <dbReference type="NCBI Taxonomy" id="2801341"/>
    <lineage>
        <taxon>Bacteria</taxon>
        <taxon>Pseudomonadati</taxon>
        <taxon>Pseudomonadota</taxon>
        <taxon>Betaproteobacteria</taxon>
        <taxon>Burkholderiales</taxon>
        <taxon>Oxalobacteraceae</taxon>
        <taxon>Noviherbaspirillum</taxon>
    </lineage>
</organism>
<keyword evidence="1" id="KW-1133">Transmembrane helix</keyword>
<keyword evidence="1" id="KW-0812">Transmembrane</keyword>
<dbReference type="RefSeq" id="WP_200594311.1">
    <property type="nucleotide sequence ID" value="NZ_JAEPBG010000008.1"/>
</dbReference>